<dbReference type="InterPro" id="IPR036412">
    <property type="entry name" value="HAD-like_sf"/>
</dbReference>
<gene>
    <name evidence="1" type="ORF">SCABRO_01712</name>
</gene>
<accession>A0A0B0EN48</accession>
<dbReference type="Proteomes" id="UP000030652">
    <property type="component" value="Unassembled WGS sequence"/>
</dbReference>
<sequence length="156" mass="16943">MIKIEIPGHKPIQAEHLVLDYNGTLAVDGLLKPGVQEILNSLAENISIHVITADTFGKVKNELKEIHCECIILNGNNQQGQKLSYIIKLGVEKVISIGNGMNDAMMLKNAALGIAVIQKEGASIKALLNAEIVCTDIIDALDLLRNNLRIIATLRN</sequence>
<reference evidence="1" key="1">
    <citation type="submission" date="2014-10" db="EMBL/GenBank/DDBJ databases">
        <title>Draft genome of anammox bacterium scalindua brodae, obtained using differential coverage binning of sequence data from two enrichment reactors.</title>
        <authorList>
            <person name="Speth D.R."/>
            <person name="Russ L."/>
            <person name="Kartal B."/>
            <person name="Op den Camp H.J."/>
            <person name="Dutilh B.E."/>
            <person name="Jetten M.S."/>
        </authorList>
    </citation>
    <scope>NUCLEOTIDE SEQUENCE [LARGE SCALE GENOMIC DNA]</scope>
    <source>
        <strain evidence="1">RU1</strain>
    </source>
</reference>
<dbReference type="EMBL" id="JRYO01000120">
    <property type="protein sequence ID" value="KHE92563.1"/>
    <property type="molecule type" value="Genomic_DNA"/>
</dbReference>
<dbReference type="eggNOG" id="COG4087">
    <property type="taxonomic scope" value="Bacteria"/>
</dbReference>
<organism evidence="1">
    <name type="scientific">Candidatus Scalindua brodae</name>
    <dbReference type="NCBI Taxonomy" id="237368"/>
    <lineage>
        <taxon>Bacteria</taxon>
        <taxon>Pseudomonadati</taxon>
        <taxon>Planctomycetota</taxon>
        <taxon>Candidatus Brocadiia</taxon>
        <taxon>Candidatus Brocadiales</taxon>
        <taxon>Candidatus Scalinduaceae</taxon>
        <taxon>Candidatus Scalindua</taxon>
    </lineage>
</organism>
<protein>
    <recommendedName>
        <fullName evidence="2">ATPase P</fullName>
    </recommendedName>
</protein>
<dbReference type="AlphaFoldDB" id="A0A0B0EN48"/>
<evidence type="ECO:0008006" key="2">
    <source>
        <dbReference type="Google" id="ProtNLM"/>
    </source>
</evidence>
<evidence type="ECO:0000313" key="1">
    <source>
        <dbReference type="EMBL" id="KHE92563.1"/>
    </source>
</evidence>
<dbReference type="InterPro" id="IPR023214">
    <property type="entry name" value="HAD_sf"/>
</dbReference>
<dbReference type="PATRIC" id="fig|237368.3.peg.1868"/>
<name>A0A0B0EN48_9BACT</name>
<dbReference type="SUPFAM" id="SSF56784">
    <property type="entry name" value="HAD-like"/>
    <property type="match status" value="1"/>
</dbReference>
<dbReference type="Gene3D" id="3.40.50.1000">
    <property type="entry name" value="HAD superfamily/HAD-like"/>
    <property type="match status" value="1"/>
</dbReference>
<comment type="caution">
    <text evidence="1">The sequence shown here is derived from an EMBL/GenBank/DDBJ whole genome shotgun (WGS) entry which is preliminary data.</text>
</comment>
<dbReference type="Pfam" id="PF08282">
    <property type="entry name" value="Hydrolase_3"/>
    <property type="match status" value="1"/>
</dbReference>
<proteinExistence type="predicted"/>